<keyword evidence="3" id="KW-1185">Reference proteome</keyword>
<sequence>MDETKTAVPEALSLLPSPARRSPDGFPSAPPARAMLPADPWLARLAASSPLHGTAVKDAIGAGRRSAAMAGHIGYNRSFVFRLVLPRPAPLCYLTGPGLAASSDPPGLLLGEGEIADVMQD</sequence>
<evidence type="ECO:0000256" key="1">
    <source>
        <dbReference type="SAM" id="MobiDB-lite"/>
    </source>
</evidence>
<reference evidence="2" key="1">
    <citation type="journal article" date="2020" name="Stud. Mycol.">
        <title>101 Dothideomycetes genomes: a test case for predicting lifestyles and emergence of pathogens.</title>
        <authorList>
            <person name="Haridas S."/>
            <person name="Albert R."/>
            <person name="Binder M."/>
            <person name="Bloem J."/>
            <person name="Labutti K."/>
            <person name="Salamov A."/>
            <person name="Andreopoulos B."/>
            <person name="Baker S."/>
            <person name="Barry K."/>
            <person name="Bills G."/>
            <person name="Bluhm B."/>
            <person name="Cannon C."/>
            <person name="Castanera R."/>
            <person name="Culley D."/>
            <person name="Daum C."/>
            <person name="Ezra D."/>
            <person name="Gonzalez J."/>
            <person name="Henrissat B."/>
            <person name="Kuo A."/>
            <person name="Liang C."/>
            <person name="Lipzen A."/>
            <person name="Lutzoni F."/>
            <person name="Magnuson J."/>
            <person name="Mondo S."/>
            <person name="Nolan M."/>
            <person name="Ohm R."/>
            <person name="Pangilinan J."/>
            <person name="Park H.-J."/>
            <person name="Ramirez L."/>
            <person name="Alfaro M."/>
            <person name="Sun H."/>
            <person name="Tritt A."/>
            <person name="Yoshinaga Y."/>
            <person name="Zwiers L.-H."/>
            <person name="Turgeon B."/>
            <person name="Goodwin S."/>
            <person name="Spatafora J."/>
            <person name="Crous P."/>
            <person name="Grigoriev I."/>
        </authorList>
    </citation>
    <scope>NUCLEOTIDE SEQUENCE</scope>
    <source>
        <strain evidence="2">CBS 107.79</strain>
    </source>
</reference>
<protein>
    <submittedName>
        <fullName evidence="2">Uncharacterized protein</fullName>
    </submittedName>
</protein>
<dbReference type="EMBL" id="ML976662">
    <property type="protein sequence ID" value="KAF1977831.1"/>
    <property type="molecule type" value="Genomic_DNA"/>
</dbReference>
<dbReference type="Proteomes" id="UP000800036">
    <property type="component" value="Unassembled WGS sequence"/>
</dbReference>
<dbReference type="AlphaFoldDB" id="A0A6A5VKS9"/>
<feature type="region of interest" description="Disordered" evidence="1">
    <location>
        <begin position="1"/>
        <end position="31"/>
    </location>
</feature>
<evidence type="ECO:0000313" key="3">
    <source>
        <dbReference type="Proteomes" id="UP000800036"/>
    </source>
</evidence>
<gene>
    <name evidence="2" type="ORF">BU23DRAFT_274320</name>
</gene>
<evidence type="ECO:0000313" key="2">
    <source>
        <dbReference type="EMBL" id="KAF1977831.1"/>
    </source>
</evidence>
<accession>A0A6A5VKS9</accession>
<proteinExistence type="predicted"/>
<name>A0A6A5VKS9_9PLEO</name>
<organism evidence="2 3">
    <name type="scientific">Bimuria novae-zelandiae CBS 107.79</name>
    <dbReference type="NCBI Taxonomy" id="1447943"/>
    <lineage>
        <taxon>Eukaryota</taxon>
        <taxon>Fungi</taxon>
        <taxon>Dikarya</taxon>
        <taxon>Ascomycota</taxon>
        <taxon>Pezizomycotina</taxon>
        <taxon>Dothideomycetes</taxon>
        <taxon>Pleosporomycetidae</taxon>
        <taxon>Pleosporales</taxon>
        <taxon>Massarineae</taxon>
        <taxon>Didymosphaeriaceae</taxon>
        <taxon>Bimuria</taxon>
    </lineage>
</organism>